<dbReference type="Proteomes" id="UP000632377">
    <property type="component" value="Unassembled WGS sequence"/>
</dbReference>
<sequence>MEKLKKEQLEKVEKWIYENARPLEVAKWKLLWNNGSKDELLKEMLKYQNADGGFGNAFESDMLLPKSSAIVSTEAIFTMLNFDLDVTEKWFLDLLNYFMKTKQNTPSYWEAVPKEVEDYPRAPWWNYSPDTEFSPNPCAVVAAAMLLYGNNEQKTLGNEIAERCISLLKSDKAVGDHDIYCIQKLFIALEKTGSELLNEEVRKAMNKRILSNICLKPEEYMNYVAQPLDFIDSTESQWYNLLKEHIPMNIDFWISNINDEGVWTPNFSWGVNTLEARNATKNWKGYMAVKRVRILKNFGAIEEL</sequence>
<comment type="caution">
    <text evidence="1">The sequence shown here is derived from an EMBL/GenBank/DDBJ whole genome shotgun (WGS) entry which is preliminary data.</text>
</comment>
<dbReference type="EMBL" id="JAESWC010000001">
    <property type="protein sequence ID" value="MBL4934160.1"/>
    <property type="molecule type" value="Genomic_DNA"/>
</dbReference>
<evidence type="ECO:0000313" key="2">
    <source>
        <dbReference type="Proteomes" id="UP000632377"/>
    </source>
</evidence>
<name>A0ABS1T4B2_9CLOT</name>
<organism evidence="1 2">
    <name type="scientific">Clostridium rhizosphaerae</name>
    <dbReference type="NCBI Taxonomy" id="2803861"/>
    <lineage>
        <taxon>Bacteria</taxon>
        <taxon>Bacillati</taxon>
        <taxon>Bacillota</taxon>
        <taxon>Clostridia</taxon>
        <taxon>Eubacteriales</taxon>
        <taxon>Clostridiaceae</taxon>
        <taxon>Clostridium</taxon>
    </lineage>
</organism>
<dbReference type="SUPFAM" id="SSF48239">
    <property type="entry name" value="Terpenoid cyclases/Protein prenyltransferases"/>
    <property type="match status" value="1"/>
</dbReference>
<gene>
    <name evidence="1" type="ORF">JK636_00140</name>
</gene>
<accession>A0ABS1T4B2</accession>
<proteinExistence type="predicted"/>
<dbReference type="RefSeq" id="WP_202746814.1">
    <property type="nucleotide sequence ID" value="NZ_JAESWC010000001.1"/>
</dbReference>
<protein>
    <submittedName>
        <fullName evidence="1">Uncharacterized protein</fullName>
    </submittedName>
</protein>
<reference evidence="1 2" key="1">
    <citation type="submission" date="2021-01" db="EMBL/GenBank/DDBJ databases">
        <title>Genome public.</title>
        <authorList>
            <person name="Liu C."/>
            <person name="Sun Q."/>
        </authorList>
    </citation>
    <scope>NUCLEOTIDE SEQUENCE [LARGE SCALE GENOMIC DNA]</scope>
    <source>
        <strain evidence="1 2">YIM B02515</strain>
    </source>
</reference>
<dbReference type="InterPro" id="IPR008930">
    <property type="entry name" value="Terpenoid_cyclase/PrenylTrfase"/>
</dbReference>
<evidence type="ECO:0000313" key="1">
    <source>
        <dbReference type="EMBL" id="MBL4934160.1"/>
    </source>
</evidence>
<keyword evidence="2" id="KW-1185">Reference proteome</keyword>